<evidence type="ECO:0000256" key="1">
    <source>
        <dbReference type="SAM" id="MobiDB-lite"/>
    </source>
</evidence>
<evidence type="ECO:0000313" key="3">
    <source>
        <dbReference type="Proteomes" id="UP000314294"/>
    </source>
</evidence>
<feature type="compositionally biased region" description="Low complexity" evidence="1">
    <location>
        <begin position="170"/>
        <end position="179"/>
    </location>
</feature>
<feature type="region of interest" description="Disordered" evidence="1">
    <location>
        <begin position="18"/>
        <end position="100"/>
    </location>
</feature>
<feature type="compositionally biased region" description="Polar residues" evidence="1">
    <location>
        <begin position="89"/>
        <end position="100"/>
    </location>
</feature>
<name>A0A4Z2FDI3_9TELE</name>
<protein>
    <submittedName>
        <fullName evidence="2">Uncharacterized protein</fullName>
    </submittedName>
</protein>
<sequence>MLRSRDVRFHTRRLHGIGRLLNGGQPLPFGSGPAAPGHGSSASAPCWTGGATTGQTNAQQTSTNSFLQAVRTTAGERRPRPVSEPSAAATPQLTNSDQEFVSQSVSPSLLTVSQLLTVLLVHRHRDEERRSDVPLSSLSWISKVLCSSVEKGFVGEGVVRWRERPSRAAHWASKASSSGGAAGGSANGEAGARRGGGAAQSSAPLKVALPLDGWRGAGGAAATAAAPDGGGGLMNGLTWHTTWGGAEAGTGNGGGGCAAEPNTLATICDGVMPTAGAPG</sequence>
<dbReference type="Proteomes" id="UP000314294">
    <property type="component" value="Unassembled WGS sequence"/>
</dbReference>
<comment type="caution">
    <text evidence="2">The sequence shown here is derived from an EMBL/GenBank/DDBJ whole genome shotgun (WGS) entry which is preliminary data.</text>
</comment>
<dbReference type="AlphaFoldDB" id="A0A4Z2FDI3"/>
<gene>
    <name evidence="2" type="ORF">EYF80_050996</name>
</gene>
<keyword evidence="3" id="KW-1185">Reference proteome</keyword>
<organism evidence="2 3">
    <name type="scientific">Liparis tanakae</name>
    <name type="common">Tanaka's snailfish</name>
    <dbReference type="NCBI Taxonomy" id="230148"/>
    <lineage>
        <taxon>Eukaryota</taxon>
        <taxon>Metazoa</taxon>
        <taxon>Chordata</taxon>
        <taxon>Craniata</taxon>
        <taxon>Vertebrata</taxon>
        <taxon>Euteleostomi</taxon>
        <taxon>Actinopterygii</taxon>
        <taxon>Neopterygii</taxon>
        <taxon>Teleostei</taxon>
        <taxon>Neoteleostei</taxon>
        <taxon>Acanthomorphata</taxon>
        <taxon>Eupercaria</taxon>
        <taxon>Perciformes</taxon>
        <taxon>Cottioidei</taxon>
        <taxon>Cottales</taxon>
        <taxon>Liparidae</taxon>
        <taxon>Liparis</taxon>
    </lineage>
</organism>
<proteinExistence type="predicted"/>
<dbReference type="EMBL" id="SRLO01001333">
    <property type="protein sequence ID" value="TNN38834.1"/>
    <property type="molecule type" value="Genomic_DNA"/>
</dbReference>
<reference evidence="2 3" key="1">
    <citation type="submission" date="2019-03" db="EMBL/GenBank/DDBJ databases">
        <title>First draft genome of Liparis tanakae, snailfish: a comprehensive survey of snailfish specific genes.</title>
        <authorList>
            <person name="Kim W."/>
            <person name="Song I."/>
            <person name="Jeong J.-H."/>
            <person name="Kim D."/>
            <person name="Kim S."/>
            <person name="Ryu S."/>
            <person name="Song J.Y."/>
            <person name="Lee S.K."/>
        </authorList>
    </citation>
    <scope>NUCLEOTIDE SEQUENCE [LARGE SCALE GENOMIC DNA]</scope>
    <source>
        <tissue evidence="2">Muscle</tissue>
    </source>
</reference>
<accession>A0A4Z2FDI3</accession>
<feature type="compositionally biased region" description="Low complexity" evidence="1">
    <location>
        <begin position="28"/>
        <end position="65"/>
    </location>
</feature>
<evidence type="ECO:0000313" key="2">
    <source>
        <dbReference type="EMBL" id="TNN38834.1"/>
    </source>
</evidence>
<feature type="region of interest" description="Disordered" evidence="1">
    <location>
        <begin position="170"/>
        <end position="201"/>
    </location>
</feature>